<reference evidence="2 3" key="1">
    <citation type="submission" date="2018-11" db="EMBL/GenBank/DDBJ databases">
        <authorList>
            <consortium name="Pathogen Informatics"/>
        </authorList>
    </citation>
    <scope>NUCLEOTIDE SEQUENCE [LARGE SCALE GENOMIC DNA]</scope>
</reference>
<evidence type="ECO:0000256" key="1">
    <source>
        <dbReference type="SAM" id="MobiDB-lite"/>
    </source>
</evidence>
<evidence type="ECO:0000313" key="3">
    <source>
        <dbReference type="Proteomes" id="UP000281553"/>
    </source>
</evidence>
<organism evidence="2 3">
    <name type="scientific">Dibothriocephalus latus</name>
    <name type="common">Fish tapeworm</name>
    <name type="synonym">Diphyllobothrium latum</name>
    <dbReference type="NCBI Taxonomy" id="60516"/>
    <lineage>
        <taxon>Eukaryota</taxon>
        <taxon>Metazoa</taxon>
        <taxon>Spiralia</taxon>
        <taxon>Lophotrochozoa</taxon>
        <taxon>Platyhelminthes</taxon>
        <taxon>Cestoda</taxon>
        <taxon>Eucestoda</taxon>
        <taxon>Diphyllobothriidea</taxon>
        <taxon>Diphyllobothriidae</taxon>
        <taxon>Dibothriocephalus</taxon>
    </lineage>
</organism>
<feature type="compositionally biased region" description="Polar residues" evidence="1">
    <location>
        <begin position="12"/>
        <end position="25"/>
    </location>
</feature>
<feature type="compositionally biased region" description="Basic and acidic residues" evidence="1">
    <location>
        <begin position="109"/>
        <end position="120"/>
    </location>
</feature>
<name>A0A3P7NLP5_DIBLA</name>
<feature type="non-terminal residue" evidence="2">
    <location>
        <position position="1"/>
    </location>
</feature>
<feature type="region of interest" description="Disordered" evidence="1">
    <location>
        <begin position="1"/>
        <end position="120"/>
    </location>
</feature>
<gene>
    <name evidence="2" type="ORF">DILT_LOCUS17055</name>
</gene>
<proteinExistence type="predicted"/>
<feature type="compositionally biased region" description="Low complexity" evidence="1">
    <location>
        <begin position="70"/>
        <end position="81"/>
    </location>
</feature>
<accession>A0A3P7NLP5</accession>
<evidence type="ECO:0000313" key="2">
    <source>
        <dbReference type="EMBL" id="VDN36518.1"/>
    </source>
</evidence>
<feature type="compositionally biased region" description="Polar residues" evidence="1">
    <location>
        <begin position="82"/>
        <end position="101"/>
    </location>
</feature>
<keyword evidence="3" id="KW-1185">Reference proteome</keyword>
<dbReference type="Proteomes" id="UP000281553">
    <property type="component" value="Unassembled WGS sequence"/>
</dbReference>
<dbReference type="AlphaFoldDB" id="A0A3P7NLP5"/>
<dbReference type="EMBL" id="UYRU01089038">
    <property type="protein sequence ID" value="VDN36518.1"/>
    <property type="molecule type" value="Genomic_DNA"/>
</dbReference>
<protein>
    <submittedName>
        <fullName evidence="2">Uncharacterized protein</fullName>
    </submittedName>
</protein>
<feature type="compositionally biased region" description="Polar residues" evidence="1">
    <location>
        <begin position="33"/>
        <end position="61"/>
    </location>
</feature>
<sequence length="154" mass="16344">AGAGGGNIDTVGLSSARGSNRGSSESLHEAQQKRLQSLNDPTMTAMTPLSTGTTGLSQQQHVALGPSRQPPVVTTTTPYTVSLSPGSNSGQPYKGPPSQQAYPPGDLPPDTRRPTDDTGRTKRLMSAAVLFERRSFVWQKYLSSPKIFASLRCT</sequence>